<dbReference type="Proteomes" id="UP000789524">
    <property type="component" value="Unassembled WGS sequence"/>
</dbReference>
<dbReference type="FunFam" id="4.10.900.10:FF:000011">
    <property type="entry name" value="Pangolin, isoform Q"/>
    <property type="match status" value="1"/>
</dbReference>
<dbReference type="GO" id="GO:1990907">
    <property type="term" value="C:beta-catenin-TCF complex"/>
    <property type="evidence" value="ECO:0007669"/>
    <property type="project" value="TreeGrafter"/>
</dbReference>
<evidence type="ECO:0000313" key="10">
    <source>
        <dbReference type="Proteomes" id="UP000789524"/>
    </source>
</evidence>
<organism evidence="9 10">
    <name type="scientific">Danaus chrysippus</name>
    <name type="common">African queen</name>
    <dbReference type="NCBI Taxonomy" id="151541"/>
    <lineage>
        <taxon>Eukaryota</taxon>
        <taxon>Metazoa</taxon>
        <taxon>Ecdysozoa</taxon>
        <taxon>Arthropoda</taxon>
        <taxon>Hexapoda</taxon>
        <taxon>Insecta</taxon>
        <taxon>Pterygota</taxon>
        <taxon>Neoptera</taxon>
        <taxon>Endopterygota</taxon>
        <taxon>Lepidoptera</taxon>
        <taxon>Glossata</taxon>
        <taxon>Ditrysia</taxon>
        <taxon>Papilionoidea</taxon>
        <taxon>Nymphalidae</taxon>
        <taxon>Danainae</taxon>
        <taxon>Danaini</taxon>
        <taxon>Danaina</taxon>
        <taxon>Danaus</taxon>
        <taxon>Anosia</taxon>
    </lineage>
</organism>
<keyword evidence="2" id="KW-0805">Transcription regulation</keyword>
<evidence type="ECO:0000256" key="3">
    <source>
        <dbReference type="ARBA" id="ARBA00023125"/>
    </source>
</evidence>
<dbReference type="GO" id="GO:0000981">
    <property type="term" value="F:DNA-binding transcription factor activity, RNA polymerase II-specific"/>
    <property type="evidence" value="ECO:0007669"/>
    <property type="project" value="TreeGrafter"/>
</dbReference>
<evidence type="ECO:0000313" key="9">
    <source>
        <dbReference type="EMBL" id="CAG9569921.1"/>
    </source>
</evidence>
<keyword evidence="5" id="KW-0804">Transcription</keyword>
<evidence type="ECO:0000256" key="1">
    <source>
        <dbReference type="ARBA" id="ARBA00004123"/>
    </source>
</evidence>
<keyword evidence="3" id="KW-0238">DNA-binding</keyword>
<dbReference type="OrthoDB" id="2307332at2759"/>
<proteinExistence type="predicted"/>
<dbReference type="Gene3D" id="4.10.900.10">
    <property type="entry name" value="TCF3-CBD (Catenin binding domain)"/>
    <property type="match status" value="1"/>
</dbReference>
<feature type="domain" description="CTNNB1 binding N-teminal" evidence="8">
    <location>
        <begin position="12"/>
        <end position="61"/>
    </location>
</feature>
<reference evidence="9" key="1">
    <citation type="submission" date="2021-09" db="EMBL/GenBank/DDBJ databases">
        <authorList>
            <person name="Martin H S."/>
        </authorList>
    </citation>
    <scope>NUCLEOTIDE SEQUENCE</scope>
</reference>
<evidence type="ECO:0000256" key="6">
    <source>
        <dbReference type="ARBA" id="ARBA00023242"/>
    </source>
</evidence>
<evidence type="ECO:0000259" key="8">
    <source>
        <dbReference type="Pfam" id="PF08347"/>
    </source>
</evidence>
<dbReference type="GO" id="GO:0000978">
    <property type="term" value="F:RNA polymerase II cis-regulatory region sequence-specific DNA binding"/>
    <property type="evidence" value="ECO:0007669"/>
    <property type="project" value="TreeGrafter"/>
</dbReference>
<evidence type="ECO:0000256" key="5">
    <source>
        <dbReference type="ARBA" id="ARBA00023163"/>
    </source>
</evidence>
<comment type="caution">
    <text evidence="9">The sequence shown here is derived from an EMBL/GenBank/DDBJ whole genome shotgun (WGS) entry which is preliminary data.</text>
</comment>
<comment type="subcellular location">
    <subcellularLocation>
        <location evidence="1">Nucleus</location>
    </subcellularLocation>
</comment>
<dbReference type="InterPro" id="IPR024940">
    <property type="entry name" value="TCF/LEF"/>
</dbReference>
<dbReference type="InterPro" id="IPR013558">
    <property type="entry name" value="CTNNB1-bd_N"/>
</dbReference>
<dbReference type="PANTHER" id="PTHR10373:SF38">
    <property type="entry name" value="PROTEIN PANGOLIN, ISOFORM J"/>
    <property type="match status" value="1"/>
</dbReference>
<dbReference type="PANTHER" id="PTHR10373">
    <property type="entry name" value="TRANSCRIPTION FACTOR 7 FAMILY MEMBER"/>
    <property type="match status" value="1"/>
</dbReference>
<name>A0A8J2QS96_9NEOP</name>
<protein>
    <submittedName>
        <fullName evidence="9">(African queen) hypothetical protein</fullName>
    </submittedName>
</protein>
<evidence type="ECO:0000256" key="7">
    <source>
        <dbReference type="SAM" id="MobiDB-lite"/>
    </source>
</evidence>
<feature type="region of interest" description="Disordered" evidence="7">
    <location>
        <begin position="1"/>
        <end position="68"/>
    </location>
</feature>
<sequence length="155" mass="16785">MPHAHSSSAASSGGDDLGSTDEVKVFKDEGDGEDEKRSSENLLEEKSSLIDWTESEDKSGEPYSGKLSVKSDLSPVFGKFEPHPAAGFNMGYLMAPYPYPNGGAHPLPVSMPVESFRLCSFECDLIPSPPPRSPRSSLVQLQSSQSPPTRPLIFR</sequence>
<dbReference type="AlphaFoldDB" id="A0A8J2QS96"/>
<dbReference type="Pfam" id="PF08347">
    <property type="entry name" value="CTNNB1_binding"/>
    <property type="match status" value="1"/>
</dbReference>
<feature type="compositionally biased region" description="Basic and acidic residues" evidence="7">
    <location>
        <begin position="21"/>
        <end position="48"/>
    </location>
</feature>
<accession>A0A8J2QS96</accession>
<dbReference type="EMBL" id="CAKASE010000064">
    <property type="protein sequence ID" value="CAG9569921.1"/>
    <property type="molecule type" value="Genomic_DNA"/>
</dbReference>
<feature type="compositionally biased region" description="Low complexity" evidence="7">
    <location>
        <begin position="134"/>
        <end position="147"/>
    </location>
</feature>
<keyword evidence="4" id="KW-0010">Activator</keyword>
<dbReference type="GO" id="GO:0009887">
    <property type="term" value="P:animal organ morphogenesis"/>
    <property type="evidence" value="ECO:0007669"/>
    <property type="project" value="UniProtKB-ARBA"/>
</dbReference>
<dbReference type="GO" id="GO:0060070">
    <property type="term" value="P:canonical Wnt signaling pathway"/>
    <property type="evidence" value="ECO:0007669"/>
    <property type="project" value="TreeGrafter"/>
</dbReference>
<keyword evidence="10" id="KW-1185">Reference proteome</keyword>
<dbReference type="InterPro" id="IPR027397">
    <property type="entry name" value="Catenin-bd_sf"/>
</dbReference>
<feature type="region of interest" description="Disordered" evidence="7">
    <location>
        <begin position="130"/>
        <end position="155"/>
    </location>
</feature>
<keyword evidence="6" id="KW-0539">Nucleus</keyword>
<dbReference type="GO" id="GO:0000785">
    <property type="term" value="C:chromatin"/>
    <property type="evidence" value="ECO:0007669"/>
    <property type="project" value="TreeGrafter"/>
</dbReference>
<evidence type="ECO:0000256" key="2">
    <source>
        <dbReference type="ARBA" id="ARBA00023015"/>
    </source>
</evidence>
<feature type="compositionally biased region" description="Low complexity" evidence="7">
    <location>
        <begin position="1"/>
        <end position="12"/>
    </location>
</feature>
<evidence type="ECO:0000256" key="4">
    <source>
        <dbReference type="ARBA" id="ARBA00023159"/>
    </source>
</evidence>
<gene>
    <name evidence="9" type="ORF">DCHRY22_LOCUS9087</name>
</gene>